<accession>A0A0C2DZA1</accession>
<keyword evidence="3" id="KW-1185">Reference proteome</keyword>
<feature type="coiled-coil region" evidence="1">
    <location>
        <begin position="186"/>
        <end position="237"/>
    </location>
</feature>
<dbReference type="Proteomes" id="UP000054047">
    <property type="component" value="Unassembled WGS sequence"/>
</dbReference>
<evidence type="ECO:0000313" key="2">
    <source>
        <dbReference type="EMBL" id="KIH68347.1"/>
    </source>
</evidence>
<dbReference type="EMBL" id="KN726400">
    <property type="protein sequence ID" value="KIH68347.1"/>
    <property type="molecule type" value="Genomic_DNA"/>
</dbReference>
<name>A0A0C2DZA1_9BILA</name>
<proteinExistence type="predicted"/>
<protein>
    <submittedName>
        <fullName evidence="2">Uncharacterized protein</fullName>
    </submittedName>
</protein>
<organism evidence="2 3">
    <name type="scientific">Ancylostoma duodenale</name>
    <dbReference type="NCBI Taxonomy" id="51022"/>
    <lineage>
        <taxon>Eukaryota</taxon>
        <taxon>Metazoa</taxon>
        <taxon>Ecdysozoa</taxon>
        <taxon>Nematoda</taxon>
        <taxon>Chromadorea</taxon>
        <taxon>Rhabditida</taxon>
        <taxon>Rhabditina</taxon>
        <taxon>Rhabditomorpha</taxon>
        <taxon>Strongyloidea</taxon>
        <taxon>Ancylostomatidae</taxon>
        <taxon>Ancylostomatinae</taxon>
        <taxon>Ancylostoma</taxon>
    </lineage>
</organism>
<keyword evidence="1" id="KW-0175">Coiled coil</keyword>
<dbReference type="AlphaFoldDB" id="A0A0C2DZA1"/>
<gene>
    <name evidence="2" type="ORF">ANCDUO_01315</name>
</gene>
<evidence type="ECO:0000256" key="1">
    <source>
        <dbReference type="SAM" id="Coils"/>
    </source>
</evidence>
<sequence>MCSVRHCFRESKDLLVRRSNIAECEARLFERTAHVEALRERVRRFLQQAAFLRNDRRGNNTLLQDTGSVDEGRDEPIPDVLSHMVENSEVDLQNALHDVLSDVKKSLKEDMRISHEYNEQKLEELTLRFEQLLRQQEYAHQQEVLELQGSIEYLQEKLVTDREQKEALEQGLEDANMKLLERSEEMGSIRAELSDLRKEVQELRAYKAKHRREMQNVEKLRKELEAFQAVHRLTREEFAKVSSNRED</sequence>
<evidence type="ECO:0000313" key="3">
    <source>
        <dbReference type="Proteomes" id="UP000054047"/>
    </source>
</evidence>
<dbReference type="OrthoDB" id="5872296at2759"/>
<reference evidence="2 3" key="1">
    <citation type="submission" date="2013-12" db="EMBL/GenBank/DDBJ databases">
        <title>Draft genome of the parsitic nematode Ancylostoma duodenale.</title>
        <authorList>
            <person name="Mitreva M."/>
        </authorList>
    </citation>
    <scope>NUCLEOTIDE SEQUENCE [LARGE SCALE GENOMIC DNA]</scope>
    <source>
        <strain evidence="2 3">Zhejiang</strain>
    </source>
</reference>